<dbReference type="GO" id="GO:0016020">
    <property type="term" value="C:membrane"/>
    <property type="evidence" value="ECO:0007669"/>
    <property type="project" value="TreeGrafter"/>
</dbReference>
<dbReference type="Pfam" id="PF05118">
    <property type="entry name" value="Asp_Arg_Hydrox"/>
    <property type="match status" value="1"/>
</dbReference>
<proteinExistence type="inferred from homology"/>
<feature type="signal peptide" evidence="4">
    <location>
        <begin position="1"/>
        <end position="17"/>
    </location>
</feature>
<keyword evidence="2" id="KW-0223">Dioxygenase</keyword>
<dbReference type="Proteomes" id="UP000751190">
    <property type="component" value="Unassembled WGS sequence"/>
</dbReference>
<dbReference type="PANTHER" id="PTHR46332:SF5">
    <property type="entry name" value="ASPARTATE BETA-HYDROXYLASE DOMAIN CONTAINING 2"/>
    <property type="match status" value="1"/>
</dbReference>
<name>A0A8J6C4S1_DIALT</name>
<dbReference type="EMBL" id="JAGTXO010000050">
    <property type="protein sequence ID" value="KAG8458556.1"/>
    <property type="molecule type" value="Genomic_DNA"/>
</dbReference>
<evidence type="ECO:0000313" key="7">
    <source>
        <dbReference type="Proteomes" id="UP000751190"/>
    </source>
</evidence>
<dbReference type="InterPro" id="IPR051821">
    <property type="entry name" value="Asp/Asn_beta-hydroxylase"/>
</dbReference>
<dbReference type="AlphaFoldDB" id="A0A8J6C4S1"/>
<feature type="chain" id="PRO_5035178823" description="Aspartyl/asparaginy/proline hydroxylase domain-containing protein" evidence="4">
    <location>
        <begin position="18"/>
        <end position="349"/>
    </location>
</feature>
<dbReference type="PANTHER" id="PTHR46332">
    <property type="entry name" value="ASPARTATE BETA-HYDROXYLASE DOMAIN-CONTAINING PROTEIN 2"/>
    <property type="match status" value="1"/>
</dbReference>
<keyword evidence="4" id="KW-0732">Signal</keyword>
<feature type="domain" description="Aspartyl/asparaginy/proline hydroxylase" evidence="5">
    <location>
        <begin position="123"/>
        <end position="283"/>
    </location>
</feature>
<dbReference type="InterPro" id="IPR027443">
    <property type="entry name" value="IPNS-like_sf"/>
</dbReference>
<comment type="similarity">
    <text evidence="1">Belongs to the aspartyl/asparaginyl beta-hydroxylase family.</text>
</comment>
<dbReference type="SUPFAM" id="SSF51197">
    <property type="entry name" value="Clavaminate synthase-like"/>
    <property type="match status" value="1"/>
</dbReference>
<dbReference type="OrthoDB" id="438431at2759"/>
<organism evidence="6 7">
    <name type="scientific">Diacronema lutheri</name>
    <name type="common">Unicellular marine alga</name>
    <name type="synonym">Monochrysis lutheri</name>
    <dbReference type="NCBI Taxonomy" id="2081491"/>
    <lineage>
        <taxon>Eukaryota</taxon>
        <taxon>Haptista</taxon>
        <taxon>Haptophyta</taxon>
        <taxon>Pavlovophyceae</taxon>
        <taxon>Pavlovales</taxon>
        <taxon>Pavlovaceae</taxon>
        <taxon>Diacronema</taxon>
    </lineage>
</organism>
<keyword evidence="7" id="KW-1185">Reference proteome</keyword>
<sequence length="349" mass="38634">MLVAALLVGSLSAVVSPALRTRAHAARAAPARAAFARMVASDGVRLGAFAVRVDRAVCDLFGAEQTARVRRAWARLDAGEEHELDLDPSNPLMKQRASSFIEGLSAHPWHEPATRHKWAKKLEQEWTVVRDELAAALADEGALEAQGNNVWAGAKNQTSASAYGQDWKTLALCDRTVWDETNAALFPRTCELLHRAKVPLLEAFFAKMPPRSTIGPHSDMCNFALTAHLGVDVPEGECSLTVGDGTREWRNGGAMLFDTSILHEAENRADRTRYILMMRVYHPELTAVERQALQFVFDCLDEPELLDDRVALREYPERRRAVEAASRISWERVLLASGKGQRRAAGFAK</sequence>
<keyword evidence="3" id="KW-0560">Oxidoreductase</keyword>
<evidence type="ECO:0000259" key="5">
    <source>
        <dbReference type="Pfam" id="PF05118"/>
    </source>
</evidence>
<dbReference type="InterPro" id="IPR007803">
    <property type="entry name" value="Asp/Arg/Pro-Hydrxlase"/>
</dbReference>
<evidence type="ECO:0000256" key="1">
    <source>
        <dbReference type="ARBA" id="ARBA00007730"/>
    </source>
</evidence>
<protein>
    <recommendedName>
        <fullName evidence="5">Aspartyl/asparaginy/proline hydroxylase domain-containing protein</fullName>
    </recommendedName>
</protein>
<evidence type="ECO:0000256" key="2">
    <source>
        <dbReference type="ARBA" id="ARBA00022964"/>
    </source>
</evidence>
<gene>
    <name evidence="6" type="ORF">KFE25_003091</name>
</gene>
<accession>A0A8J6C4S1</accession>
<dbReference type="Gene3D" id="2.60.120.330">
    <property type="entry name" value="B-lactam Antibiotic, Isopenicillin N Synthase, Chain"/>
    <property type="match status" value="1"/>
</dbReference>
<evidence type="ECO:0000256" key="3">
    <source>
        <dbReference type="ARBA" id="ARBA00023002"/>
    </source>
</evidence>
<comment type="caution">
    <text evidence="6">The sequence shown here is derived from an EMBL/GenBank/DDBJ whole genome shotgun (WGS) entry which is preliminary data.</text>
</comment>
<dbReference type="OMA" id="RYILMMR"/>
<evidence type="ECO:0000256" key="4">
    <source>
        <dbReference type="SAM" id="SignalP"/>
    </source>
</evidence>
<evidence type="ECO:0000313" key="6">
    <source>
        <dbReference type="EMBL" id="KAG8458556.1"/>
    </source>
</evidence>
<reference evidence="6" key="1">
    <citation type="submission" date="2021-05" db="EMBL/GenBank/DDBJ databases">
        <title>The genome of the haptophyte Pavlova lutheri (Diacronema luteri, Pavlovales) - a model for lipid biosynthesis in eukaryotic algae.</title>
        <authorList>
            <person name="Hulatt C.J."/>
            <person name="Posewitz M.C."/>
        </authorList>
    </citation>
    <scope>NUCLEOTIDE SEQUENCE</scope>
    <source>
        <strain evidence="6">NIVA-4/92</strain>
    </source>
</reference>
<dbReference type="GO" id="GO:0051213">
    <property type="term" value="F:dioxygenase activity"/>
    <property type="evidence" value="ECO:0007669"/>
    <property type="project" value="UniProtKB-KW"/>
</dbReference>